<dbReference type="InterPro" id="IPR045155">
    <property type="entry name" value="Beta-lactam_cat"/>
</dbReference>
<dbReference type="EC" id="3.5.2.6" evidence="3 6"/>
<evidence type="ECO:0000256" key="5">
    <source>
        <dbReference type="ARBA" id="ARBA00023251"/>
    </source>
</evidence>
<name>A0A923KUM5_9BURK</name>
<reference evidence="8" key="1">
    <citation type="submission" date="2020-08" db="EMBL/GenBank/DDBJ databases">
        <title>Novel species isolated from subtropical streams in China.</title>
        <authorList>
            <person name="Lu H."/>
        </authorList>
    </citation>
    <scope>NUCLEOTIDE SEQUENCE</scope>
    <source>
        <strain evidence="8">CY7W</strain>
    </source>
</reference>
<dbReference type="PROSITE" id="PS51318">
    <property type="entry name" value="TAT"/>
    <property type="match status" value="1"/>
</dbReference>
<dbReference type="EMBL" id="JACOGG010000003">
    <property type="protein sequence ID" value="MBC3934372.1"/>
    <property type="molecule type" value="Genomic_DNA"/>
</dbReference>
<dbReference type="InterPro" id="IPR006311">
    <property type="entry name" value="TAT_signal"/>
</dbReference>
<dbReference type="PANTHER" id="PTHR35333">
    <property type="entry name" value="BETA-LACTAMASE"/>
    <property type="match status" value="1"/>
</dbReference>
<keyword evidence="9" id="KW-1185">Reference proteome</keyword>
<protein>
    <recommendedName>
        <fullName evidence="3 6">Beta-lactamase</fullName>
        <ecNumber evidence="3 6">3.5.2.6</ecNumber>
    </recommendedName>
</protein>
<dbReference type="GO" id="GO:0030655">
    <property type="term" value="P:beta-lactam antibiotic catabolic process"/>
    <property type="evidence" value="ECO:0007669"/>
    <property type="project" value="InterPro"/>
</dbReference>
<keyword evidence="4 6" id="KW-0378">Hydrolase</keyword>
<dbReference type="PROSITE" id="PS00146">
    <property type="entry name" value="BETA_LACTAMASE_A"/>
    <property type="match status" value="1"/>
</dbReference>
<dbReference type="PANTHER" id="PTHR35333:SF3">
    <property type="entry name" value="BETA-LACTAMASE-TYPE TRANSPEPTIDASE FOLD CONTAINING PROTEIN"/>
    <property type="match status" value="1"/>
</dbReference>
<accession>A0A923KUM5</accession>
<gene>
    <name evidence="8" type="primary">bla</name>
    <name evidence="8" type="ORF">H8K47_03250</name>
</gene>
<dbReference type="InterPro" id="IPR023650">
    <property type="entry name" value="Beta-lactam_class-A_AS"/>
</dbReference>
<evidence type="ECO:0000256" key="3">
    <source>
        <dbReference type="ARBA" id="ARBA00012865"/>
    </source>
</evidence>
<dbReference type="Pfam" id="PF13354">
    <property type="entry name" value="Beta-lactamase2"/>
    <property type="match status" value="1"/>
</dbReference>
<comment type="catalytic activity">
    <reaction evidence="1 6">
        <text>a beta-lactam + H2O = a substituted beta-amino acid</text>
        <dbReference type="Rhea" id="RHEA:20401"/>
        <dbReference type="ChEBI" id="CHEBI:15377"/>
        <dbReference type="ChEBI" id="CHEBI:35627"/>
        <dbReference type="ChEBI" id="CHEBI:140347"/>
        <dbReference type="EC" id="3.5.2.6"/>
    </reaction>
</comment>
<dbReference type="InterPro" id="IPR000871">
    <property type="entry name" value="Beta-lactam_class-A"/>
</dbReference>
<dbReference type="Gene3D" id="3.40.710.10">
    <property type="entry name" value="DD-peptidase/beta-lactamase superfamily"/>
    <property type="match status" value="1"/>
</dbReference>
<evidence type="ECO:0000259" key="7">
    <source>
        <dbReference type="Pfam" id="PF13354"/>
    </source>
</evidence>
<dbReference type="SUPFAM" id="SSF56601">
    <property type="entry name" value="beta-lactamase/transpeptidase-like"/>
    <property type="match status" value="1"/>
</dbReference>
<dbReference type="AlphaFoldDB" id="A0A923KUM5"/>
<dbReference type="GO" id="GO:0008800">
    <property type="term" value="F:beta-lactamase activity"/>
    <property type="evidence" value="ECO:0007669"/>
    <property type="project" value="UniProtKB-UniRule"/>
</dbReference>
<dbReference type="RefSeq" id="WP_186880009.1">
    <property type="nucleotide sequence ID" value="NZ_JACOGG010000003.1"/>
</dbReference>
<comment type="similarity">
    <text evidence="2 6">Belongs to the class-A beta-lactamase family.</text>
</comment>
<evidence type="ECO:0000256" key="6">
    <source>
        <dbReference type="RuleBase" id="RU361140"/>
    </source>
</evidence>
<dbReference type="PRINTS" id="PR00118">
    <property type="entry name" value="BLACTAMASEA"/>
</dbReference>
<sequence>MKLNEQRRQWMGWLAAAPLGMALPAWALNDSPLMASRQELARLEKSFSGSIGVYLLDTQTRRHFSYQGEKRFAFCSTFKAMLGAAILHKSSQDTDLLEREVTLNSKDLVSYSPVTEKHQDGSMRIADLCAATIQTSDNTAANLLLRELGGPAELTTYMRSIGDNTFRLDRWETELNNALPGDLRDTSTPSAMANSLHKLVLGSALTEPQRQLLKEWLIGNTTGNTRIRAGLPQGWTVGDKTGTGDYGNAHDISVVWPPSRAPFVLAIYTSRKKKDSETRSDIIAEVTRVVVQQWLLKQG</sequence>
<proteinExistence type="inferred from homology"/>
<dbReference type="NCBIfam" id="NF033103">
    <property type="entry name" value="bla_class_A"/>
    <property type="match status" value="1"/>
</dbReference>
<keyword evidence="5 6" id="KW-0046">Antibiotic resistance</keyword>
<feature type="domain" description="Beta-lactamase class A catalytic" evidence="7">
    <location>
        <begin position="52"/>
        <end position="269"/>
    </location>
</feature>
<evidence type="ECO:0000256" key="4">
    <source>
        <dbReference type="ARBA" id="ARBA00022801"/>
    </source>
</evidence>
<evidence type="ECO:0000313" key="9">
    <source>
        <dbReference type="Proteomes" id="UP000612361"/>
    </source>
</evidence>
<dbReference type="GO" id="GO:0046677">
    <property type="term" value="P:response to antibiotic"/>
    <property type="evidence" value="ECO:0007669"/>
    <property type="project" value="UniProtKB-UniRule"/>
</dbReference>
<comment type="caution">
    <text evidence="8">The sequence shown here is derived from an EMBL/GenBank/DDBJ whole genome shotgun (WGS) entry which is preliminary data.</text>
</comment>
<evidence type="ECO:0000256" key="2">
    <source>
        <dbReference type="ARBA" id="ARBA00009009"/>
    </source>
</evidence>
<evidence type="ECO:0000256" key="1">
    <source>
        <dbReference type="ARBA" id="ARBA00001526"/>
    </source>
</evidence>
<dbReference type="InterPro" id="IPR012338">
    <property type="entry name" value="Beta-lactam/transpept-like"/>
</dbReference>
<evidence type="ECO:0000313" key="8">
    <source>
        <dbReference type="EMBL" id="MBC3934372.1"/>
    </source>
</evidence>
<organism evidence="8 9">
    <name type="scientific">Undibacterium rugosum</name>
    <dbReference type="NCBI Taxonomy" id="2762291"/>
    <lineage>
        <taxon>Bacteria</taxon>
        <taxon>Pseudomonadati</taxon>
        <taxon>Pseudomonadota</taxon>
        <taxon>Betaproteobacteria</taxon>
        <taxon>Burkholderiales</taxon>
        <taxon>Oxalobacteraceae</taxon>
        <taxon>Undibacterium</taxon>
    </lineage>
</organism>
<dbReference type="Proteomes" id="UP000612361">
    <property type="component" value="Unassembled WGS sequence"/>
</dbReference>